<name>A0A0K2XDT6_9HELI</name>
<organism evidence="1 2">
    <name type="scientific">Helicobacter ailurogastricus</name>
    <dbReference type="NCBI Taxonomy" id="1578720"/>
    <lineage>
        <taxon>Bacteria</taxon>
        <taxon>Pseudomonadati</taxon>
        <taxon>Campylobacterota</taxon>
        <taxon>Epsilonproteobacteria</taxon>
        <taxon>Campylobacterales</taxon>
        <taxon>Helicobacteraceae</taxon>
        <taxon>Helicobacter</taxon>
    </lineage>
</organism>
<accession>A0A0K2XDT6</accession>
<proteinExistence type="predicted"/>
<reference evidence="1 2" key="1">
    <citation type="submission" date="2014-12" db="EMBL/GenBank/DDBJ databases">
        <authorList>
            <person name="Jaenicke S."/>
        </authorList>
    </citation>
    <scope>NUCLEOTIDE SEQUENCE [LARGE SCALE GENOMIC DNA]</scope>
    <source>
        <strain evidence="1">ASB9</strain>
    </source>
</reference>
<evidence type="ECO:0000313" key="1">
    <source>
        <dbReference type="EMBL" id="CRF43733.1"/>
    </source>
</evidence>
<evidence type="ECO:0000313" key="2">
    <source>
        <dbReference type="Proteomes" id="UP000041394"/>
    </source>
</evidence>
<sequence length="39" mass="4645">MEKYFTKPCNKYKTMAEFIILPIDAHKARQAFNLNLKRA</sequence>
<dbReference type="Proteomes" id="UP000041394">
    <property type="component" value="Unassembled WGS sequence"/>
</dbReference>
<gene>
    <name evidence="1" type="ORF">HAL09_02820</name>
</gene>
<dbReference type="EMBL" id="CDMN01000009">
    <property type="protein sequence ID" value="CRF43733.1"/>
    <property type="molecule type" value="Genomic_DNA"/>
</dbReference>
<protein>
    <submittedName>
        <fullName evidence="1">Uncharacterized protein</fullName>
    </submittedName>
</protein>
<dbReference type="AlphaFoldDB" id="A0A0K2XDT6"/>